<gene>
    <name evidence="3" type="ORF">NP493_5g10061</name>
</gene>
<feature type="compositionally biased region" description="Basic and acidic residues" evidence="1">
    <location>
        <begin position="93"/>
        <end position="102"/>
    </location>
</feature>
<sequence length="320" mass="35697">MSYLDPDGDATLHRLEGSTGNEKGGLVIMKKGPAKTSDDEKHVFKAPTARISLLGLDRLAAEKRKEAEEKGSSKSKVMSYKGDWEDEEIEDENRDKHDEYSHKDRHYRSVQVDTPSHPGGVSEAFKQRVKERRDRERGIYISTKDRDQHRSNRGMYHLSNNTDVSTCFQPHASCHPHLLIYLPLSLTPPVTLTLLIYLPLSLTPPVALTLLIYLPLSLTPVALTLLIYLPLNLTPPVALTLLIYLPLNLTPPVALTLLIYLPLNLTPPVALTLLIYLPLNLTPPVALTLLIYLPLNLMPPVTPHLVDLFASQPDPLPSPC</sequence>
<keyword evidence="2" id="KW-1133">Transmembrane helix</keyword>
<evidence type="ECO:0000256" key="2">
    <source>
        <dbReference type="SAM" id="Phobius"/>
    </source>
</evidence>
<evidence type="ECO:0000313" key="4">
    <source>
        <dbReference type="Proteomes" id="UP001209878"/>
    </source>
</evidence>
<proteinExistence type="predicted"/>
<evidence type="ECO:0000256" key="1">
    <source>
        <dbReference type="SAM" id="MobiDB-lite"/>
    </source>
</evidence>
<feature type="region of interest" description="Disordered" evidence="1">
    <location>
        <begin position="62"/>
        <end position="102"/>
    </location>
</feature>
<comment type="caution">
    <text evidence="3">The sequence shown here is derived from an EMBL/GenBank/DDBJ whole genome shotgun (WGS) entry which is preliminary data.</text>
</comment>
<feature type="region of interest" description="Disordered" evidence="1">
    <location>
        <begin position="1"/>
        <end position="27"/>
    </location>
</feature>
<dbReference type="Proteomes" id="UP001209878">
    <property type="component" value="Unassembled WGS sequence"/>
</dbReference>
<name>A0AAD9PFX7_RIDPI</name>
<keyword evidence="2" id="KW-0472">Membrane</keyword>
<keyword evidence="2" id="KW-0812">Transmembrane</keyword>
<feature type="transmembrane region" description="Helical" evidence="2">
    <location>
        <begin position="210"/>
        <end position="231"/>
    </location>
</feature>
<evidence type="ECO:0000313" key="3">
    <source>
        <dbReference type="EMBL" id="KAK2193817.1"/>
    </source>
</evidence>
<feature type="compositionally biased region" description="Basic and acidic residues" evidence="1">
    <location>
        <begin position="62"/>
        <end position="72"/>
    </location>
</feature>
<keyword evidence="4" id="KW-1185">Reference proteome</keyword>
<protein>
    <submittedName>
        <fullName evidence="3">Uncharacterized protein</fullName>
    </submittedName>
</protein>
<feature type="transmembrane region" description="Helical" evidence="2">
    <location>
        <begin position="273"/>
        <end position="295"/>
    </location>
</feature>
<reference evidence="3" key="1">
    <citation type="journal article" date="2023" name="Mol. Biol. Evol.">
        <title>Third-Generation Sequencing Reveals the Adaptive Role of the Epigenome in Three Deep-Sea Polychaetes.</title>
        <authorList>
            <person name="Perez M."/>
            <person name="Aroh O."/>
            <person name="Sun Y."/>
            <person name="Lan Y."/>
            <person name="Juniper S.K."/>
            <person name="Young C.R."/>
            <person name="Angers B."/>
            <person name="Qian P.Y."/>
        </authorList>
    </citation>
    <scope>NUCLEOTIDE SEQUENCE</scope>
    <source>
        <strain evidence="3">R07B-5</strain>
    </source>
</reference>
<feature type="transmembrane region" description="Helical" evidence="2">
    <location>
        <begin position="178"/>
        <end position="198"/>
    </location>
</feature>
<organism evidence="3 4">
    <name type="scientific">Ridgeia piscesae</name>
    <name type="common">Tubeworm</name>
    <dbReference type="NCBI Taxonomy" id="27915"/>
    <lineage>
        <taxon>Eukaryota</taxon>
        <taxon>Metazoa</taxon>
        <taxon>Spiralia</taxon>
        <taxon>Lophotrochozoa</taxon>
        <taxon>Annelida</taxon>
        <taxon>Polychaeta</taxon>
        <taxon>Sedentaria</taxon>
        <taxon>Canalipalpata</taxon>
        <taxon>Sabellida</taxon>
        <taxon>Siboglinidae</taxon>
        <taxon>Ridgeia</taxon>
    </lineage>
</organism>
<feature type="transmembrane region" description="Helical" evidence="2">
    <location>
        <begin position="237"/>
        <end position="261"/>
    </location>
</feature>
<dbReference type="EMBL" id="JAODUO010000006">
    <property type="protein sequence ID" value="KAK2193817.1"/>
    <property type="molecule type" value="Genomic_DNA"/>
</dbReference>
<dbReference type="AlphaFoldDB" id="A0AAD9PFX7"/>
<accession>A0AAD9PFX7</accession>